<keyword evidence="1" id="KW-1133">Transmembrane helix</keyword>
<dbReference type="Pfam" id="PF24924">
    <property type="entry name" value="DUF7745"/>
    <property type="match status" value="1"/>
</dbReference>
<keyword evidence="1" id="KW-0472">Membrane</keyword>
<dbReference type="AlphaFoldDB" id="A0A9D4YCI1"/>
<feature type="transmembrane region" description="Helical" evidence="1">
    <location>
        <begin position="111"/>
        <end position="134"/>
    </location>
</feature>
<sequence length="222" mass="25250">MTMDYGRRNTKKYSFRCPDLKELRKLASFVLDPLDFKQHFQLVPTLEEYSYLLGIPVSSRVPFSGLEEIPRSSIITEALQLKKSEIEAHRVKKGGLFWLPSVFLIREATTFAQVVSVDAFEAIFVLLIYVLALFPNIDGFVDVNAIRLFLIGNPVPTVPSSRTSLLPERSYNANNSLIFLLLRTRLLLLLQASKSSKVEHPIDCVVTSFNPKPRSWSNYVLL</sequence>
<dbReference type="InterPro" id="IPR056647">
    <property type="entry name" value="DUF7745"/>
</dbReference>
<comment type="caution">
    <text evidence="3">The sequence shown here is derived from an EMBL/GenBank/DDBJ whole genome shotgun (WGS) entry which is preliminary data.</text>
</comment>
<dbReference type="EMBL" id="JAMSHJ010000002">
    <property type="protein sequence ID" value="KAI5437068.1"/>
    <property type="molecule type" value="Genomic_DNA"/>
</dbReference>
<evidence type="ECO:0000313" key="3">
    <source>
        <dbReference type="EMBL" id="KAI5437068.1"/>
    </source>
</evidence>
<dbReference type="Proteomes" id="UP001058974">
    <property type="component" value="Chromosome 2"/>
</dbReference>
<evidence type="ECO:0000313" key="4">
    <source>
        <dbReference type="Proteomes" id="UP001058974"/>
    </source>
</evidence>
<dbReference type="Gramene" id="Psat02G0325800-T1">
    <property type="protein sequence ID" value="KAI5437068.1"/>
    <property type="gene ID" value="KIW84_023258"/>
</dbReference>
<dbReference type="PANTHER" id="PTHR48154">
    <property type="entry name" value="PROTEIN, PUTATIVE-RELATED"/>
    <property type="match status" value="1"/>
</dbReference>
<protein>
    <recommendedName>
        <fullName evidence="2">DUF7745 domain-containing protein</fullName>
    </recommendedName>
</protein>
<evidence type="ECO:0000256" key="1">
    <source>
        <dbReference type="SAM" id="Phobius"/>
    </source>
</evidence>
<reference evidence="3 4" key="1">
    <citation type="journal article" date="2022" name="Nat. Genet.">
        <title>Improved pea reference genome and pan-genome highlight genomic features and evolutionary characteristics.</title>
        <authorList>
            <person name="Yang T."/>
            <person name="Liu R."/>
            <person name="Luo Y."/>
            <person name="Hu S."/>
            <person name="Wang D."/>
            <person name="Wang C."/>
            <person name="Pandey M.K."/>
            <person name="Ge S."/>
            <person name="Xu Q."/>
            <person name="Li N."/>
            <person name="Li G."/>
            <person name="Huang Y."/>
            <person name="Saxena R.K."/>
            <person name="Ji Y."/>
            <person name="Li M."/>
            <person name="Yan X."/>
            <person name="He Y."/>
            <person name="Liu Y."/>
            <person name="Wang X."/>
            <person name="Xiang C."/>
            <person name="Varshney R.K."/>
            <person name="Ding H."/>
            <person name="Gao S."/>
            <person name="Zong X."/>
        </authorList>
    </citation>
    <scope>NUCLEOTIDE SEQUENCE [LARGE SCALE GENOMIC DNA]</scope>
    <source>
        <strain evidence="3 4">cv. Zhongwan 6</strain>
    </source>
</reference>
<feature type="domain" description="DUF7745" evidence="2">
    <location>
        <begin position="38"/>
        <end position="171"/>
    </location>
</feature>
<dbReference type="PANTHER" id="PTHR48154:SF1">
    <property type="entry name" value="PROTEIN, PUTATIVE-RELATED"/>
    <property type="match status" value="1"/>
</dbReference>
<keyword evidence="4" id="KW-1185">Reference proteome</keyword>
<proteinExistence type="predicted"/>
<organism evidence="3 4">
    <name type="scientific">Pisum sativum</name>
    <name type="common">Garden pea</name>
    <name type="synonym">Lathyrus oleraceus</name>
    <dbReference type="NCBI Taxonomy" id="3888"/>
    <lineage>
        <taxon>Eukaryota</taxon>
        <taxon>Viridiplantae</taxon>
        <taxon>Streptophyta</taxon>
        <taxon>Embryophyta</taxon>
        <taxon>Tracheophyta</taxon>
        <taxon>Spermatophyta</taxon>
        <taxon>Magnoliopsida</taxon>
        <taxon>eudicotyledons</taxon>
        <taxon>Gunneridae</taxon>
        <taxon>Pentapetalae</taxon>
        <taxon>rosids</taxon>
        <taxon>fabids</taxon>
        <taxon>Fabales</taxon>
        <taxon>Fabaceae</taxon>
        <taxon>Papilionoideae</taxon>
        <taxon>50 kb inversion clade</taxon>
        <taxon>NPAAA clade</taxon>
        <taxon>Hologalegina</taxon>
        <taxon>IRL clade</taxon>
        <taxon>Fabeae</taxon>
        <taxon>Lathyrus</taxon>
    </lineage>
</organism>
<name>A0A9D4YCI1_PEA</name>
<evidence type="ECO:0000259" key="2">
    <source>
        <dbReference type="Pfam" id="PF24924"/>
    </source>
</evidence>
<gene>
    <name evidence="3" type="ORF">KIW84_023258</name>
</gene>
<keyword evidence="1" id="KW-0812">Transmembrane</keyword>
<accession>A0A9D4YCI1</accession>